<reference evidence="2 3" key="1">
    <citation type="submission" date="2019-08" db="EMBL/GenBank/DDBJ databases">
        <title>Draft genome sequences of two oriental melons (Cucumis melo L. var makuwa).</title>
        <authorList>
            <person name="Kwon S.-Y."/>
        </authorList>
    </citation>
    <scope>NUCLEOTIDE SEQUENCE [LARGE SCALE GENOMIC DNA]</scope>
    <source>
        <strain evidence="3">cv. SW 3</strain>
        <tissue evidence="2">Leaf</tissue>
    </source>
</reference>
<name>A0A5A7SN92_CUCMM</name>
<protein>
    <recommendedName>
        <fullName evidence="4">Ty3-gypsy retrotransposon protein</fullName>
    </recommendedName>
</protein>
<dbReference type="AlphaFoldDB" id="A0A5A7SN92"/>
<proteinExistence type="predicted"/>
<comment type="caution">
    <text evidence="2">The sequence shown here is derived from an EMBL/GenBank/DDBJ whole genome shotgun (WGS) entry which is preliminary data.</text>
</comment>
<feature type="region of interest" description="Disordered" evidence="1">
    <location>
        <begin position="123"/>
        <end position="147"/>
    </location>
</feature>
<dbReference type="Proteomes" id="UP000321393">
    <property type="component" value="Unassembled WGS sequence"/>
</dbReference>
<evidence type="ECO:0008006" key="4">
    <source>
        <dbReference type="Google" id="ProtNLM"/>
    </source>
</evidence>
<evidence type="ECO:0000313" key="3">
    <source>
        <dbReference type="Proteomes" id="UP000321393"/>
    </source>
</evidence>
<dbReference type="EMBL" id="SSTE01021801">
    <property type="protein sequence ID" value="KAA0032250.1"/>
    <property type="molecule type" value="Genomic_DNA"/>
</dbReference>
<accession>A0A5A7SN92</accession>
<evidence type="ECO:0000313" key="2">
    <source>
        <dbReference type="EMBL" id="KAA0032250.1"/>
    </source>
</evidence>
<evidence type="ECO:0000256" key="1">
    <source>
        <dbReference type="SAM" id="MobiDB-lite"/>
    </source>
</evidence>
<sequence>MIPSYRSTLDRLTFVDVEVRVTSYGILGKFSRGPTKLGYMCKALKKNHLELHSNNTVCGMLLGPHLASTIAAATEPTPPSQPRRRIQPSQAAARLGIATHAAPCLQPSLAAVARSRVSVPFARRRTDQAEPPHAAPASVPPTSSRLTRAVRCPTSPADLSSSASRRSQVASRHVVWWRELLWLYDGCRDGECNDDLSVMLYVVAMCMYTAIRSSMDIDMTRVTRRGPRIPIVLGVPRGTEDQSYVPTGAHVARVRERARDWVEDAARAKASWPATRSDRGGP</sequence>
<gene>
    <name evidence="2" type="ORF">E6C27_scaffold219G00820</name>
</gene>
<organism evidence="2 3">
    <name type="scientific">Cucumis melo var. makuwa</name>
    <name type="common">Oriental melon</name>
    <dbReference type="NCBI Taxonomy" id="1194695"/>
    <lineage>
        <taxon>Eukaryota</taxon>
        <taxon>Viridiplantae</taxon>
        <taxon>Streptophyta</taxon>
        <taxon>Embryophyta</taxon>
        <taxon>Tracheophyta</taxon>
        <taxon>Spermatophyta</taxon>
        <taxon>Magnoliopsida</taxon>
        <taxon>eudicotyledons</taxon>
        <taxon>Gunneridae</taxon>
        <taxon>Pentapetalae</taxon>
        <taxon>rosids</taxon>
        <taxon>fabids</taxon>
        <taxon>Cucurbitales</taxon>
        <taxon>Cucurbitaceae</taxon>
        <taxon>Benincaseae</taxon>
        <taxon>Cucumis</taxon>
    </lineage>
</organism>